<dbReference type="Gene3D" id="3.10.50.40">
    <property type="match status" value="1"/>
</dbReference>
<keyword evidence="3" id="KW-0997">Cell inner membrane</keyword>
<accession>A0A918DST1</accession>
<dbReference type="SUPFAM" id="SSF109998">
    <property type="entry name" value="Triger factor/SurA peptide-binding domain-like"/>
    <property type="match status" value="1"/>
</dbReference>
<comment type="caution">
    <text evidence="14">The sequence shown here is derived from an EMBL/GenBank/DDBJ whole genome shotgun (WGS) entry which is preliminary data.</text>
</comment>
<comment type="similarity">
    <text evidence="8">Belongs to the PpiD chaperone family.</text>
</comment>
<dbReference type="InterPro" id="IPR000297">
    <property type="entry name" value="PPIase_PpiC"/>
</dbReference>
<evidence type="ECO:0000256" key="10">
    <source>
        <dbReference type="ARBA" id="ARBA00042775"/>
    </source>
</evidence>
<evidence type="ECO:0000256" key="8">
    <source>
        <dbReference type="ARBA" id="ARBA00038408"/>
    </source>
</evidence>
<dbReference type="InterPro" id="IPR023058">
    <property type="entry name" value="PPIase_PpiC_CS"/>
</dbReference>
<evidence type="ECO:0000256" key="1">
    <source>
        <dbReference type="ARBA" id="ARBA00004382"/>
    </source>
</evidence>
<dbReference type="InterPro" id="IPR046357">
    <property type="entry name" value="PPIase_dom_sf"/>
</dbReference>
<dbReference type="PROSITE" id="PS50198">
    <property type="entry name" value="PPIC_PPIASE_2"/>
    <property type="match status" value="1"/>
</dbReference>
<proteinExistence type="inferred from homology"/>
<evidence type="ECO:0000256" key="7">
    <source>
        <dbReference type="ARBA" id="ARBA00023186"/>
    </source>
</evidence>
<keyword evidence="2" id="KW-1003">Cell membrane</keyword>
<evidence type="ECO:0000256" key="9">
    <source>
        <dbReference type="ARBA" id="ARBA00040743"/>
    </source>
</evidence>
<dbReference type="RefSeq" id="WP_188860222.1">
    <property type="nucleotide sequence ID" value="NZ_BMLT01000004.1"/>
</dbReference>
<keyword evidence="7" id="KW-0143">Chaperone</keyword>
<comment type="subcellular location">
    <subcellularLocation>
        <location evidence="1">Cell inner membrane</location>
        <topology evidence="1">Single-pass type II membrane protein</topology>
        <orientation evidence="1">Periplasmic side</orientation>
    </subcellularLocation>
</comment>
<dbReference type="AlphaFoldDB" id="A0A918DST1"/>
<evidence type="ECO:0000256" key="6">
    <source>
        <dbReference type="ARBA" id="ARBA00023136"/>
    </source>
</evidence>
<evidence type="ECO:0000313" key="14">
    <source>
        <dbReference type="EMBL" id="GGO80609.1"/>
    </source>
</evidence>
<keyword evidence="5 12" id="KW-1133">Transmembrane helix</keyword>
<evidence type="ECO:0000256" key="12">
    <source>
        <dbReference type="SAM" id="Phobius"/>
    </source>
</evidence>
<dbReference type="Gene3D" id="1.10.4030.10">
    <property type="entry name" value="Porin chaperone SurA, peptide-binding domain"/>
    <property type="match status" value="1"/>
</dbReference>
<evidence type="ECO:0000256" key="11">
    <source>
        <dbReference type="PROSITE-ProRule" id="PRU00278"/>
    </source>
</evidence>
<keyword evidence="11" id="KW-0697">Rotamase</keyword>
<dbReference type="GO" id="GO:0003755">
    <property type="term" value="F:peptidyl-prolyl cis-trans isomerase activity"/>
    <property type="evidence" value="ECO:0007669"/>
    <property type="project" value="UniProtKB-KW"/>
</dbReference>
<dbReference type="Proteomes" id="UP000599578">
    <property type="component" value="Unassembled WGS sequence"/>
</dbReference>
<dbReference type="Pfam" id="PF13616">
    <property type="entry name" value="Rotamase_3"/>
    <property type="match status" value="1"/>
</dbReference>
<feature type="domain" description="PpiC" evidence="13">
    <location>
        <begin position="266"/>
        <end position="365"/>
    </location>
</feature>
<dbReference type="InterPro" id="IPR027304">
    <property type="entry name" value="Trigger_fact/SurA_dom_sf"/>
</dbReference>
<keyword evidence="4 12" id="KW-0812">Transmembrane</keyword>
<dbReference type="PANTHER" id="PTHR47529:SF1">
    <property type="entry name" value="PERIPLASMIC CHAPERONE PPID"/>
    <property type="match status" value="1"/>
</dbReference>
<dbReference type="PROSITE" id="PS01096">
    <property type="entry name" value="PPIC_PPIASE_1"/>
    <property type="match status" value="1"/>
</dbReference>
<evidence type="ECO:0000313" key="15">
    <source>
        <dbReference type="Proteomes" id="UP000599578"/>
    </source>
</evidence>
<evidence type="ECO:0000256" key="5">
    <source>
        <dbReference type="ARBA" id="ARBA00022989"/>
    </source>
</evidence>
<feature type="transmembrane region" description="Helical" evidence="12">
    <location>
        <begin position="12"/>
        <end position="37"/>
    </location>
</feature>
<reference evidence="14 15" key="1">
    <citation type="journal article" date="2014" name="Int. J. Syst. Evol. Microbiol.">
        <title>Complete genome sequence of Corynebacterium casei LMG S-19264T (=DSM 44701T), isolated from a smear-ripened cheese.</title>
        <authorList>
            <consortium name="US DOE Joint Genome Institute (JGI-PGF)"/>
            <person name="Walter F."/>
            <person name="Albersmeier A."/>
            <person name="Kalinowski J."/>
            <person name="Ruckert C."/>
        </authorList>
    </citation>
    <scope>NUCLEOTIDE SEQUENCE [LARGE SCALE GENOMIC DNA]</scope>
    <source>
        <strain evidence="14 15">CGMCC 1.7286</strain>
    </source>
</reference>
<evidence type="ECO:0000256" key="4">
    <source>
        <dbReference type="ARBA" id="ARBA00022692"/>
    </source>
</evidence>
<evidence type="ECO:0000259" key="13">
    <source>
        <dbReference type="PROSITE" id="PS50198"/>
    </source>
</evidence>
<organism evidence="14 15">
    <name type="scientific">Marinobacterium nitratireducens</name>
    <dbReference type="NCBI Taxonomy" id="518897"/>
    <lineage>
        <taxon>Bacteria</taxon>
        <taxon>Pseudomonadati</taxon>
        <taxon>Pseudomonadota</taxon>
        <taxon>Gammaproteobacteria</taxon>
        <taxon>Oceanospirillales</taxon>
        <taxon>Oceanospirillaceae</taxon>
        <taxon>Marinobacterium</taxon>
    </lineage>
</organism>
<dbReference type="EMBL" id="BMLT01000004">
    <property type="protein sequence ID" value="GGO80609.1"/>
    <property type="molecule type" value="Genomic_DNA"/>
</dbReference>
<keyword evidence="6 12" id="KW-0472">Membrane</keyword>
<dbReference type="Pfam" id="PF13624">
    <property type="entry name" value="SurA_N_3"/>
    <property type="match status" value="1"/>
</dbReference>
<protein>
    <recommendedName>
        <fullName evidence="9">Periplasmic chaperone PpiD</fullName>
    </recommendedName>
    <alternativeName>
        <fullName evidence="10">Periplasmic folding chaperone</fullName>
    </alternativeName>
</protein>
<gene>
    <name evidence="14" type="primary">ppiD</name>
    <name evidence="14" type="ORF">GCM10011348_17670</name>
</gene>
<dbReference type="GO" id="GO:0005886">
    <property type="term" value="C:plasma membrane"/>
    <property type="evidence" value="ECO:0007669"/>
    <property type="project" value="UniProtKB-SubCell"/>
</dbReference>
<sequence>MLQSIRDNSQSIVAKIIVGLIIVTFALFGVESLIGLASGSKAPASVNGEDIGEQELFRAVELQRRQILSQMGENADPASLDDNMIRSMVLDNLVEQSVLVQSAREQGMAVSPQMIDRSIVTTPEFQIDGSFDRSQFEAVLRTVGLTPLTYRDYLRKETLIQQERTGYSLSAFVTDSQLEALMKLDRQTRDLSYFELPAAAVRAGVEVSRDEVSQRYESEKSIYRTEEQVKIEYVMLDRSELARDIEVTDDELQGQYQQTLAGFEAQEQRQAAHILIEINDDRDAEAALNEARALKQQLDEGADFAELAREHSEDPGSAPAGGELGLNGRGVFVAPFEDALFSLNEGEVSVPVKTEFGYHLIKLERVETTEPPSFEESKPELRQQVVDQQAEGRYVELLEQLADLSFSSGNLDEPAEALQLSIQTSEPFSRAGGSDVVTANSRVIDAAFSDELIRDGVNSLPIELDAGRSVVIRVKEHLEPRQLELDEVAEEIRQELIEEKTAQRLDEQATELLGRLRQGESIDTLAQEQGQALVEQAGVNRNSQDLAPAIRSELFRLPRPQDAAASFGAVELASGGRAIMALTAVSEPEAEALGDDEKRAMRGFLASRQGQQDYQDLVRALKNAAEIEIN</sequence>
<name>A0A918DST1_9GAMM</name>
<evidence type="ECO:0000256" key="3">
    <source>
        <dbReference type="ARBA" id="ARBA00022519"/>
    </source>
</evidence>
<keyword evidence="15" id="KW-1185">Reference proteome</keyword>
<dbReference type="PANTHER" id="PTHR47529">
    <property type="entry name" value="PEPTIDYL-PROLYL CIS-TRANS ISOMERASE D"/>
    <property type="match status" value="1"/>
</dbReference>
<keyword evidence="11 14" id="KW-0413">Isomerase</keyword>
<dbReference type="InterPro" id="IPR052029">
    <property type="entry name" value="PpiD_chaperone"/>
</dbReference>
<dbReference type="SUPFAM" id="SSF54534">
    <property type="entry name" value="FKBP-like"/>
    <property type="match status" value="1"/>
</dbReference>
<evidence type="ECO:0000256" key="2">
    <source>
        <dbReference type="ARBA" id="ARBA00022475"/>
    </source>
</evidence>